<keyword evidence="6 16" id="KW-0028">Amino-acid biosynthesis</keyword>
<dbReference type="SUPFAM" id="SSF55021">
    <property type="entry name" value="ACT-like"/>
    <property type="match status" value="2"/>
</dbReference>
<dbReference type="GO" id="GO:0009089">
    <property type="term" value="P:lysine biosynthetic process via diaminopimelate"/>
    <property type="evidence" value="ECO:0007669"/>
    <property type="project" value="InterPro"/>
</dbReference>
<comment type="function">
    <text evidence="1">Catalyzes the phosphorylation of the beta-carboxyl group of aspartic acid with ATP to yield 4-phospho-L-aspartate, which is involved in the branched biosynthetic pathway leading to the biosynthesis of amino acids threonine, isoleucine and methionine.</text>
</comment>
<feature type="binding site" evidence="14">
    <location>
        <begin position="6"/>
        <end position="9"/>
    </location>
    <ligand>
        <name>ATP</name>
        <dbReference type="ChEBI" id="CHEBI:30616"/>
    </ligand>
</feature>
<keyword evidence="9 15" id="KW-0418">Kinase</keyword>
<comment type="pathway">
    <text evidence="2 16">Amino-acid biosynthesis; L-lysine biosynthesis via DAP pathway; (S)-tetrahydrodipicolinate from L-aspartate: step 1/4.</text>
</comment>
<dbReference type="Pfam" id="PF00696">
    <property type="entry name" value="AA_kinase"/>
    <property type="match status" value="1"/>
</dbReference>
<dbReference type="InterPro" id="IPR036393">
    <property type="entry name" value="AceGlu_kinase-like_sf"/>
</dbReference>
<dbReference type="NCBIfam" id="NF005154">
    <property type="entry name" value="PRK06635.1-2"/>
    <property type="match status" value="1"/>
</dbReference>
<dbReference type="CDD" id="cd04923">
    <property type="entry name" value="ACT_AK-LysC-DapG-like_2"/>
    <property type="match status" value="1"/>
</dbReference>
<gene>
    <name evidence="18" type="ORF">IAB44_15150</name>
</gene>
<feature type="binding site" evidence="14">
    <location>
        <position position="46"/>
    </location>
    <ligand>
        <name>substrate</name>
    </ligand>
</feature>
<dbReference type="InterPro" id="IPR045865">
    <property type="entry name" value="ACT-like_dom_sf"/>
</dbReference>
<dbReference type="InterPro" id="IPR018042">
    <property type="entry name" value="Aspartate_kinase_CS"/>
</dbReference>
<dbReference type="NCBIfam" id="TIGR00656">
    <property type="entry name" value="asp_kin_monofn"/>
    <property type="match status" value="1"/>
</dbReference>
<evidence type="ECO:0000256" key="8">
    <source>
        <dbReference type="ARBA" id="ARBA00022741"/>
    </source>
</evidence>
<dbReference type="GO" id="GO:0019877">
    <property type="term" value="P:diaminopimelate biosynthetic process"/>
    <property type="evidence" value="ECO:0007669"/>
    <property type="project" value="UniProtKB-KW"/>
</dbReference>
<evidence type="ECO:0000256" key="4">
    <source>
        <dbReference type="ARBA" id="ARBA00005139"/>
    </source>
</evidence>
<evidence type="ECO:0000256" key="1">
    <source>
        <dbReference type="ARBA" id="ARBA00003121"/>
    </source>
</evidence>
<evidence type="ECO:0000256" key="7">
    <source>
        <dbReference type="ARBA" id="ARBA00022679"/>
    </source>
</evidence>
<comment type="pathway">
    <text evidence="4 16">Amino-acid biosynthesis; L-threonine biosynthesis; L-threonine from L-aspartate: step 1/5.</text>
</comment>
<evidence type="ECO:0000256" key="15">
    <source>
        <dbReference type="RuleBase" id="RU003448"/>
    </source>
</evidence>
<dbReference type="PANTHER" id="PTHR21499">
    <property type="entry name" value="ASPARTATE KINASE"/>
    <property type="match status" value="1"/>
</dbReference>
<dbReference type="SUPFAM" id="SSF53633">
    <property type="entry name" value="Carbamate kinase-like"/>
    <property type="match status" value="1"/>
</dbReference>
<dbReference type="PIRSF" id="PIRSF000726">
    <property type="entry name" value="Asp_kin"/>
    <property type="match status" value="1"/>
</dbReference>
<dbReference type="PROSITE" id="PS51671">
    <property type="entry name" value="ACT"/>
    <property type="match status" value="1"/>
</dbReference>
<dbReference type="GO" id="GO:0005524">
    <property type="term" value="F:ATP binding"/>
    <property type="evidence" value="ECO:0007669"/>
    <property type="project" value="UniProtKB-KW"/>
</dbReference>
<evidence type="ECO:0000256" key="5">
    <source>
        <dbReference type="ARBA" id="ARBA00010122"/>
    </source>
</evidence>
<dbReference type="InterPro" id="IPR054352">
    <property type="entry name" value="ACT_Aspartokinase"/>
</dbReference>
<organism evidence="18 19">
    <name type="scientific">Candidatus Limivivens intestinipullorum</name>
    <dbReference type="NCBI Taxonomy" id="2840858"/>
    <lineage>
        <taxon>Bacteria</taxon>
        <taxon>Bacillati</taxon>
        <taxon>Bacillota</taxon>
        <taxon>Clostridia</taxon>
        <taxon>Lachnospirales</taxon>
        <taxon>Lachnospiraceae</taxon>
        <taxon>Lachnospiraceae incertae sedis</taxon>
        <taxon>Candidatus Limivivens</taxon>
    </lineage>
</organism>
<dbReference type="FunFam" id="3.30.2130.10:FF:000002">
    <property type="entry name" value="Aspartokinase"/>
    <property type="match status" value="1"/>
</dbReference>
<dbReference type="InterPro" id="IPR001341">
    <property type="entry name" value="Asp_kinase"/>
</dbReference>
<dbReference type="AlphaFoldDB" id="A0A9D1EV77"/>
<reference evidence="18" key="2">
    <citation type="journal article" date="2021" name="PeerJ">
        <title>Extensive microbial diversity within the chicken gut microbiome revealed by metagenomics and culture.</title>
        <authorList>
            <person name="Gilroy R."/>
            <person name="Ravi A."/>
            <person name="Getino M."/>
            <person name="Pursley I."/>
            <person name="Horton D.L."/>
            <person name="Alikhan N.F."/>
            <person name="Baker D."/>
            <person name="Gharbi K."/>
            <person name="Hall N."/>
            <person name="Watson M."/>
            <person name="Adriaenssens E.M."/>
            <person name="Foster-Nyarko E."/>
            <person name="Jarju S."/>
            <person name="Secka A."/>
            <person name="Antonio M."/>
            <person name="Oren A."/>
            <person name="Chaudhuri R.R."/>
            <person name="La Ragione R."/>
            <person name="Hildebrand F."/>
            <person name="Pallen M.J."/>
        </authorList>
    </citation>
    <scope>NUCLEOTIDE SEQUENCE</scope>
    <source>
        <strain evidence="18">CHK190-19873</strain>
    </source>
</reference>
<dbReference type="Proteomes" id="UP000823935">
    <property type="component" value="Unassembled WGS sequence"/>
</dbReference>
<evidence type="ECO:0000313" key="19">
    <source>
        <dbReference type="Proteomes" id="UP000823935"/>
    </source>
</evidence>
<name>A0A9D1EV77_9FIRM</name>
<accession>A0A9D1EV77</accession>
<dbReference type="FunFam" id="3.40.1160.10:FF:000002">
    <property type="entry name" value="Aspartokinase"/>
    <property type="match status" value="1"/>
</dbReference>
<feature type="binding site" evidence="14">
    <location>
        <position position="183"/>
    </location>
    <ligand>
        <name>ATP</name>
        <dbReference type="ChEBI" id="CHEBI:30616"/>
    </ligand>
</feature>
<keyword evidence="8 14" id="KW-0547">Nucleotide-binding</keyword>
<evidence type="ECO:0000256" key="12">
    <source>
        <dbReference type="ARBA" id="ARBA00023154"/>
    </source>
</evidence>
<comment type="similarity">
    <text evidence="5 15">Belongs to the aspartokinase family.</text>
</comment>
<evidence type="ECO:0000256" key="14">
    <source>
        <dbReference type="PIRSR" id="PIRSR000726-1"/>
    </source>
</evidence>
<sequence>MLIVKKFGGTSVGSNERIVRVARRCVEEYQKGNDVVVVLSAMGKTTDVLLEQARAINPRASKRELDMLLTTGEQTSVALMAMAIQAMHVPAISLNAFQAAMHTTSNYGNARLKRIDTERILHELSERKIVIITGFQGINKFGDYTTLGRGGSDTTAVALAAALHADACEIYTDVDGVYTADPRIVKNARKLDEITYDEMLDLATSGAGVLHNRSVEMAKKYGVVLVVRSSLNDSEGTVVKEEVSVERMLISGVALDKKAARISVMGVKDEPGIAFKLFNVLAKNNINVDIILQSIGRDNTKDISFTVDEDAADEAIELILENKNRITLKSVNCKKDVAKVSIVGAGMVSNPGVASKMFEALYNVGVNINMISTSEIRITVLVEEKDGEKAMNAIHDAFGLAES</sequence>
<keyword evidence="12" id="KW-0457">Lysine biosynthesis</keyword>
<comment type="pathway">
    <text evidence="3 16">Amino-acid biosynthesis; L-methionine biosynthesis via de novo pathway; L-homoserine from L-aspartate: step 1/3.</text>
</comment>
<dbReference type="Pfam" id="PF22468">
    <property type="entry name" value="ACT_9"/>
    <property type="match status" value="2"/>
</dbReference>
<dbReference type="PROSITE" id="PS00324">
    <property type="entry name" value="ASPARTOKINASE"/>
    <property type="match status" value="1"/>
</dbReference>
<feature type="domain" description="ACT" evidence="17">
    <location>
        <begin position="262"/>
        <end position="345"/>
    </location>
</feature>
<evidence type="ECO:0000259" key="17">
    <source>
        <dbReference type="PROSITE" id="PS51671"/>
    </source>
</evidence>
<reference evidence="18" key="1">
    <citation type="submission" date="2020-10" db="EMBL/GenBank/DDBJ databases">
        <authorList>
            <person name="Gilroy R."/>
        </authorList>
    </citation>
    <scope>NUCLEOTIDE SEQUENCE</scope>
    <source>
        <strain evidence="18">CHK190-19873</strain>
    </source>
</reference>
<evidence type="ECO:0000256" key="13">
    <source>
        <dbReference type="ARBA" id="ARBA00047872"/>
    </source>
</evidence>
<dbReference type="CDD" id="cd04913">
    <property type="entry name" value="ACT_AKii-LysC-BS-like_1"/>
    <property type="match status" value="1"/>
</dbReference>
<dbReference type="InterPro" id="IPR001048">
    <property type="entry name" value="Asp/Glu/Uridylate_kinase"/>
</dbReference>
<feature type="binding site" evidence="14">
    <location>
        <begin position="172"/>
        <end position="173"/>
    </location>
    <ligand>
        <name>ATP</name>
        <dbReference type="ChEBI" id="CHEBI:30616"/>
    </ligand>
</feature>
<dbReference type="GO" id="GO:0005829">
    <property type="term" value="C:cytosol"/>
    <property type="evidence" value="ECO:0007669"/>
    <property type="project" value="TreeGrafter"/>
</dbReference>
<dbReference type="GO" id="GO:0009090">
    <property type="term" value="P:homoserine biosynthetic process"/>
    <property type="evidence" value="ECO:0007669"/>
    <property type="project" value="TreeGrafter"/>
</dbReference>
<dbReference type="NCBIfam" id="TIGR00657">
    <property type="entry name" value="asp_kinases"/>
    <property type="match status" value="1"/>
</dbReference>
<dbReference type="GO" id="GO:0004072">
    <property type="term" value="F:aspartate kinase activity"/>
    <property type="evidence" value="ECO:0007669"/>
    <property type="project" value="UniProtKB-EC"/>
</dbReference>
<dbReference type="PANTHER" id="PTHR21499:SF3">
    <property type="entry name" value="ASPARTOKINASE"/>
    <property type="match status" value="1"/>
</dbReference>
<keyword evidence="11" id="KW-0220">Diaminopimelate biosynthesis</keyword>
<proteinExistence type="inferred from homology"/>
<keyword evidence="10 14" id="KW-0067">ATP-binding</keyword>
<keyword evidence="7 15" id="KW-0808">Transferase</keyword>
<evidence type="ECO:0000256" key="10">
    <source>
        <dbReference type="ARBA" id="ARBA00022840"/>
    </source>
</evidence>
<comment type="catalytic activity">
    <reaction evidence="13 15">
        <text>L-aspartate + ATP = 4-phospho-L-aspartate + ADP</text>
        <dbReference type="Rhea" id="RHEA:23776"/>
        <dbReference type="ChEBI" id="CHEBI:29991"/>
        <dbReference type="ChEBI" id="CHEBI:30616"/>
        <dbReference type="ChEBI" id="CHEBI:57535"/>
        <dbReference type="ChEBI" id="CHEBI:456216"/>
        <dbReference type="EC" id="2.7.2.4"/>
    </reaction>
</comment>
<feature type="binding site" evidence="14">
    <location>
        <position position="178"/>
    </location>
    <ligand>
        <name>ATP</name>
        <dbReference type="ChEBI" id="CHEBI:30616"/>
    </ligand>
</feature>
<evidence type="ECO:0000313" key="18">
    <source>
        <dbReference type="EMBL" id="HIS32860.1"/>
    </source>
</evidence>
<dbReference type="EMBL" id="DVIQ01000104">
    <property type="protein sequence ID" value="HIS32860.1"/>
    <property type="molecule type" value="Genomic_DNA"/>
</dbReference>
<dbReference type="InterPro" id="IPR002912">
    <property type="entry name" value="ACT_dom"/>
</dbReference>
<dbReference type="InterPro" id="IPR005260">
    <property type="entry name" value="Asp_kin_monofn"/>
</dbReference>
<dbReference type="CDD" id="cd04261">
    <property type="entry name" value="AAK_AKii-LysC-BS"/>
    <property type="match status" value="1"/>
</dbReference>
<evidence type="ECO:0000256" key="3">
    <source>
        <dbReference type="ARBA" id="ARBA00004986"/>
    </source>
</evidence>
<dbReference type="InterPro" id="IPR041740">
    <property type="entry name" value="AKii-LysC-BS"/>
</dbReference>
<comment type="caution">
    <text evidence="18">The sequence shown here is derived from an EMBL/GenBank/DDBJ whole genome shotgun (WGS) entry which is preliminary data.</text>
</comment>
<evidence type="ECO:0000256" key="6">
    <source>
        <dbReference type="ARBA" id="ARBA00022605"/>
    </source>
</evidence>
<dbReference type="Gene3D" id="3.30.2130.10">
    <property type="entry name" value="VC0802-like"/>
    <property type="match status" value="1"/>
</dbReference>
<feature type="binding site" evidence="14">
    <location>
        <position position="73"/>
    </location>
    <ligand>
        <name>substrate</name>
    </ligand>
</feature>
<evidence type="ECO:0000256" key="9">
    <source>
        <dbReference type="ARBA" id="ARBA00022777"/>
    </source>
</evidence>
<dbReference type="Gene3D" id="3.40.1160.10">
    <property type="entry name" value="Acetylglutamate kinase-like"/>
    <property type="match status" value="1"/>
</dbReference>
<evidence type="ECO:0000256" key="11">
    <source>
        <dbReference type="ARBA" id="ARBA00022915"/>
    </source>
</evidence>
<dbReference type="NCBIfam" id="NF005155">
    <property type="entry name" value="PRK06635.1-4"/>
    <property type="match status" value="1"/>
</dbReference>
<dbReference type="EC" id="2.7.2.4" evidence="15"/>
<evidence type="ECO:0000256" key="2">
    <source>
        <dbReference type="ARBA" id="ARBA00004766"/>
    </source>
</evidence>
<protein>
    <recommendedName>
        <fullName evidence="15">Aspartokinase</fullName>
        <ecNumber evidence="15">2.7.2.4</ecNumber>
    </recommendedName>
</protein>
<evidence type="ECO:0000256" key="16">
    <source>
        <dbReference type="RuleBase" id="RU004249"/>
    </source>
</evidence>